<dbReference type="EMBL" id="AZMM01018517">
    <property type="protein sequence ID" value="ETJ19432.1"/>
    <property type="molecule type" value="Genomic_DNA"/>
</dbReference>
<sequence>MKNNNAPQFDAKFKTFALPAALKKSKPNNKSVNSIKEPVPPPKNPS</sequence>
<organism evidence="2">
    <name type="scientific">human gut metagenome</name>
    <dbReference type="NCBI Taxonomy" id="408170"/>
    <lineage>
        <taxon>unclassified sequences</taxon>
        <taxon>metagenomes</taxon>
        <taxon>organismal metagenomes</taxon>
    </lineage>
</organism>
<evidence type="ECO:0000256" key="1">
    <source>
        <dbReference type="SAM" id="MobiDB-lite"/>
    </source>
</evidence>
<protein>
    <submittedName>
        <fullName evidence="2">Uncharacterized protein</fullName>
    </submittedName>
</protein>
<comment type="caution">
    <text evidence="2">The sequence shown here is derived from an EMBL/GenBank/DDBJ whole genome shotgun (WGS) entry which is preliminary data.</text>
</comment>
<proteinExistence type="predicted"/>
<dbReference type="AlphaFoldDB" id="W1WMK5"/>
<gene>
    <name evidence="2" type="ORF">Q604_UNBC18517G0004</name>
</gene>
<name>W1WMK5_9ZZZZ</name>
<feature type="region of interest" description="Disordered" evidence="1">
    <location>
        <begin position="19"/>
        <end position="46"/>
    </location>
</feature>
<reference evidence="2" key="1">
    <citation type="submission" date="2013-12" db="EMBL/GenBank/DDBJ databases">
        <title>A Varibaculum cambriense genome reconstructed from a premature infant gut community with otherwise low bacterial novelty that shifts toward anaerobic metabolism during the third week of life.</title>
        <authorList>
            <person name="Brown C.T."/>
            <person name="Sharon I."/>
            <person name="Thomas B.C."/>
            <person name="Castelle C.J."/>
            <person name="Morowitz M.J."/>
            <person name="Banfield J.F."/>
        </authorList>
    </citation>
    <scope>NUCLEOTIDE SEQUENCE</scope>
</reference>
<evidence type="ECO:0000313" key="2">
    <source>
        <dbReference type="EMBL" id="ETJ19432.1"/>
    </source>
</evidence>
<accession>W1WMK5</accession>